<name>A0AAW0KT96_QUESU</name>
<dbReference type="CDD" id="cd09612">
    <property type="entry name" value="Jacalin"/>
    <property type="match status" value="1"/>
</dbReference>
<evidence type="ECO:0000313" key="5">
    <source>
        <dbReference type="EMBL" id="KAK7841663.1"/>
    </source>
</evidence>
<feature type="domain" description="Jacalin-type lectin" evidence="4">
    <location>
        <begin position="252"/>
        <end position="358"/>
    </location>
</feature>
<evidence type="ECO:0000256" key="2">
    <source>
        <dbReference type="ARBA" id="ARBA00022734"/>
    </source>
</evidence>
<dbReference type="PANTHER" id="PTHR47293:SF68">
    <property type="entry name" value="JACALIN-RELATED LECTIN 3"/>
    <property type="match status" value="1"/>
</dbReference>
<keyword evidence="6" id="KW-1185">Reference proteome</keyword>
<comment type="caution">
    <text evidence="5">The sequence shown here is derived from an EMBL/GenBank/DDBJ whole genome shotgun (WGS) entry which is preliminary data.</text>
</comment>
<dbReference type="InterPro" id="IPR033734">
    <property type="entry name" value="Jacalin-like_lectin_dom_plant"/>
</dbReference>
<dbReference type="AlphaFoldDB" id="A0AAW0KT96"/>
<dbReference type="SUPFAM" id="SSF51101">
    <property type="entry name" value="Mannose-binding lectins"/>
    <property type="match status" value="2"/>
</dbReference>
<sequence>MPTPGLRIDPMTMGVTHISSATPSSPAVVGSPVVGSQAKQPDVHVDNEQIVVGLQLPLQGRPKRTTKAPPCGTGGHKAGHKVGPTVKLDCPDEFLTSIHGHYGCLNEWGPVFVRSLSFESNRKTYEPFGTEQGTYFSFPMAGGKIVGFHGKSGWYLDAIGAYLKLVEKQYSSNVMLKSESYVANGTEKVGYSVIQGSVGENFDIVLAVRQKDEYGNPLQKKTRGFSTTEYNKVEIKEKVPSIEKVPSRVDGAVTYGPWGGIGGSTFDDGTYTGIRQINLSRNVGIVWIRALYDCDGDAIWGNRHGGSGGFKNEKKGKYGPFGEEQGTSFATKLKEGKIVGIHGRKGLFLDALGVHVIEGKIMPLNHCTSNAIIPYEPAVFELDNPHWSNKLALARQVPSEEENCGLDNGSIVYGFAFVDCAALRIWVGSINDDVSSAAKGALLMQRVDIEKPRH</sequence>
<dbReference type="EMBL" id="PKMF04000236">
    <property type="protein sequence ID" value="KAK7841663.1"/>
    <property type="molecule type" value="Genomic_DNA"/>
</dbReference>
<proteinExistence type="inferred from homology"/>
<dbReference type="PANTHER" id="PTHR47293">
    <property type="entry name" value="JACALIN-RELATED LECTIN 3"/>
    <property type="match status" value="1"/>
</dbReference>
<dbReference type="Pfam" id="PF01419">
    <property type="entry name" value="Jacalin"/>
    <property type="match status" value="2"/>
</dbReference>
<reference evidence="5 6" key="1">
    <citation type="journal article" date="2018" name="Sci. Data">
        <title>The draft genome sequence of cork oak.</title>
        <authorList>
            <person name="Ramos A.M."/>
            <person name="Usie A."/>
            <person name="Barbosa P."/>
            <person name="Barros P.M."/>
            <person name="Capote T."/>
            <person name="Chaves I."/>
            <person name="Simoes F."/>
            <person name="Abreu I."/>
            <person name="Carrasquinho I."/>
            <person name="Faro C."/>
            <person name="Guimaraes J.B."/>
            <person name="Mendonca D."/>
            <person name="Nobrega F."/>
            <person name="Rodrigues L."/>
            <person name="Saibo N.J.M."/>
            <person name="Varela M.C."/>
            <person name="Egas C."/>
            <person name="Matos J."/>
            <person name="Miguel C.M."/>
            <person name="Oliveira M.M."/>
            <person name="Ricardo C.P."/>
            <person name="Goncalves S."/>
        </authorList>
    </citation>
    <scope>NUCLEOTIDE SEQUENCE [LARGE SCALE GENOMIC DNA]</scope>
    <source>
        <strain evidence="6">cv. HL8</strain>
    </source>
</reference>
<feature type="region of interest" description="Disordered" evidence="3">
    <location>
        <begin position="59"/>
        <end position="80"/>
    </location>
</feature>
<protein>
    <submittedName>
        <fullName evidence="5">Jacalin-related lectin 3</fullName>
    </submittedName>
</protein>
<dbReference type="Proteomes" id="UP000237347">
    <property type="component" value="Unassembled WGS sequence"/>
</dbReference>
<dbReference type="InterPro" id="IPR001229">
    <property type="entry name" value="Jacalin-like_lectin_dom"/>
</dbReference>
<dbReference type="GO" id="GO:0030246">
    <property type="term" value="F:carbohydrate binding"/>
    <property type="evidence" value="ECO:0007669"/>
    <property type="project" value="UniProtKB-KW"/>
</dbReference>
<dbReference type="Gene3D" id="2.100.10.30">
    <property type="entry name" value="Jacalin-like lectin domain"/>
    <property type="match status" value="3"/>
</dbReference>
<dbReference type="PROSITE" id="PS51752">
    <property type="entry name" value="JACALIN_LECTIN"/>
    <property type="match status" value="2"/>
</dbReference>
<accession>A0AAW0KT96</accession>
<evidence type="ECO:0000259" key="4">
    <source>
        <dbReference type="PROSITE" id="PS51752"/>
    </source>
</evidence>
<dbReference type="InterPro" id="IPR036404">
    <property type="entry name" value="Jacalin-like_lectin_dom_sf"/>
</dbReference>
<keyword evidence="2" id="KW-0430">Lectin</keyword>
<evidence type="ECO:0000256" key="3">
    <source>
        <dbReference type="SAM" id="MobiDB-lite"/>
    </source>
</evidence>
<organism evidence="5 6">
    <name type="scientific">Quercus suber</name>
    <name type="common">Cork oak</name>
    <dbReference type="NCBI Taxonomy" id="58331"/>
    <lineage>
        <taxon>Eukaryota</taxon>
        <taxon>Viridiplantae</taxon>
        <taxon>Streptophyta</taxon>
        <taxon>Embryophyta</taxon>
        <taxon>Tracheophyta</taxon>
        <taxon>Spermatophyta</taxon>
        <taxon>Magnoliopsida</taxon>
        <taxon>eudicotyledons</taxon>
        <taxon>Gunneridae</taxon>
        <taxon>Pentapetalae</taxon>
        <taxon>rosids</taxon>
        <taxon>fabids</taxon>
        <taxon>Fagales</taxon>
        <taxon>Fagaceae</taxon>
        <taxon>Quercus</taxon>
    </lineage>
</organism>
<evidence type="ECO:0000256" key="1">
    <source>
        <dbReference type="ARBA" id="ARBA00006568"/>
    </source>
</evidence>
<comment type="similarity">
    <text evidence="1">Belongs to the jacalin lectin family.</text>
</comment>
<gene>
    <name evidence="5" type="primary">JAL3_4</name>
    <name evidence="5" type="ORF">CFP56_015089</name>
</gene>
<feature type="domain" description="Jacalin-type lectin" evidence="4">
    <location>
        <begin position="23"/>
        <end position="165"/>
    </location>
</feature>
<evidence type="ECO:0000313" key="6">
    <source>
        <dbReference type="Proteomes" id="UP000237347"/>
    </source>
</evidence>
<dbReference type="SMART" id="SM00915">
    <property type="entry name" value="Jacalin"/>
    <property type="match status" value="2"/>
</dbReference>